<feature type="domain" description="DUF11" evidence="5">
    <location>
        <begin position="1615"/>
        <end position="1727"/>
    </location>
</feature>
<dbReference type="Gene3D" id="2.60.40.3080">
    <property type="match status" value="5"/>
</dbReference>
<feature type="region of interest" description="Disordered" evidence="4">
    <location>
        <begin position="1074"/>
        <end position="1095"/>
    </location>
</feature>
<dbReference type="Gene3D" id="2.60.40.10">
    <property type="entry name" value="Immunoglobulins"/>
    <property type="match status" value="5"/>
</dbReference>
<evidence type="ECO:0000313" key="8">
    <source>
        <dbReference type="Proteomes" id="UP000319817"/>
    </source>
</evidence>
<evidence type="ECO:0000259" key="5">
    <source>
        <dbReference type="Pfam" id="PF01345"/>
    </source>
</evidence>
<dbReference type="Pfam" id="PF01345">
    <property type="entry name" value="DUF11"/>
    <property type="match status" value="11"/>
</dbReference>
<feature type="region of interest" description="Disordered" evidence="4">
    <location>
        <begin position="1327"/>
        <end position="1351"/>
    </location>
</feature>
<dbReference type="NCBIfam" id="TIGR01451">
    <property type="entry name" value="B_ant_repeat"/>
    <property type="match status" value="11"/>
</dbReference>
<feature type="compositionally biased region" description="Polar residues" evidence="4">
    <location>
        <begin position="1195"/>
        <end position="1212"/>
    </location>
</feature>
<feature type="domain" description="DUF11" evidence="5">
    <location>
        <begin position="976"/>
        <end position="1089"/>
    </location>
</feature>
<feature type="compositionally biased region" description="Polar residues" evidence="4">
    <location>
        <begin position="1443"/>
        <end position="1452"/>
    </location>
</feature>
<dbReference type="GO" id="GO:0005576">
    <property type="term" value="C:extracellular region"/>
    <property type="evidence" value="ECO:0007669"/>
    <property type="project" value="UniProtKB-SubCell"/>
</dbReference>
<dbReference type="Gene3D" id="2.60.40.1170">
    <property type="entry name" value="Mu homology domain, subdomain B"/>
    <property type="match status" value="2"/>
</dbReference>
<feature type="compositionally biased region" description="Polar residues" evidence="4">
    <location>
        <begin position="429"/>
        <end position="450"/>
    </location>
</feature>
<dbReference type="InterPro" id="IPR051172">
    <property type="entry name" value="Chlamydia_OmcB"/>
</dbReference>
<dbReference type="Pfam" id="PF17210">
    <property type="entry name" value="SdrD_B"/>
    <property type="match status" value="1"/>
</dbReference>
<feature type="domain" description="DUF11" evidence="5">
    <location>
        <begin position="335"/>
        <end position="448"/>
    </location>
</feature>
<dbReference type="PANTHER" id="PTHR34819:SF3">
    <property type="entry name" value="CELL SURFACE PROTEIN"/>
    <property type="match status" value="1"/>
</dbReference>
<feature type="compositionally biased region" description="Low complexity" evidence="4">
    <location>
        <begin position="691"/>
        <end position="706"/>
    </location>
</feature>
<feature type="domain" description="DUF11" evidence="5">
    <location>
        <begin position="1487"/>
        <end position="1593"/>
    </location>
</feature>
<proteinExistence type="predicted"/>
<comment type="subcellular location">
    <subcellularLocation>
        <location evidence="1">Secreted</location>
    </subcellularLocation>
</comment>
<sequence length="1751" mass="178504">MEQLELRRLLVAPTDLAEITGTLFDDTNGNGSLDGGEPGIVGATVELYRDSNGSGALEIGTDTQVLPNQTTNGAGQYTFDSLTADNYFVRQPAQTVGGRNLQTDVSPRITISANDVQGRLSTTIDSFDGTQQIANDSTNDGVPVAISQLAPEALGGERDLFVNKTSVNGAVQLSVNDPLLPNVLTFDSIQTGDGERRVVWDGVDGDAVTINDNGLSQDLTANGEAEGIRLEFGADLAGGNAVVRLYSDDANAATTNRFSTATIPIPVTGGGTTTTEYVPFSNFISAGGGGVNFADVGAIELDISGASNINGTADLVGTLAPNVFTANFDNLESSDLSLTKSVSDPTPNVGQQVVYTINVLNSGPSTATGVQVTDVLPAGVTLNSNSPSQGTFDPNSGIWTLGTLGATAGANTATLSLNATVNQLGQQTNTAQISASNQADPDSTPNNNNPGEDDQDSAAFTPESIDLSLTKTVSNPTPNIGDAITFTILVNNAGPSGATGINVRDVLPAGTSFVSATSNNGTTYNNGSGIWNLGSLGASQSAQLTITANVTASGSRTNIAEIISANEQDIDSTPGNNQIAEDDQDSAIFASSQADLSLTKTVSNATPNLGENVVFTVALQNSGTDAATNVTVADTLPAGLSFVSTDQPAAYNSATGVWTVGTITPGTTPSLQITARVDSLGVKTNTAQVRSSDINDPDSIPNNNNPAEDDQASVSVTPTSANLSLTKTVNNATPNLGDNVTFTITVNNAGPNIATGVNVRDQLPPGTTFVSSSSPTFNSATGIWNVGTVPVGGSQTLNLVATSNASGTNTNSAEIISSDQFDPNSTPGNNVLGEDDQDSAAITSQQIDLSLTKTVSNARPNVGEEVTFVITVNNAGPSTATGVAVTETLPAGVTLLGSTPSQGSFNSSTGVWTVGTIGVNGTQTLSLRARLDAITNDSNTAQITAADQNDVDSTPGNNVAAEDDQDSAAFVTPQADLSLTKSVNDPTPNVGDNITFTILLQNAGPDQATGVSVTDVLPTGVRFVSNSLTSGTYNSNTGIWNVGSVASGSNASLDIIGEVLALGATTNTAQVSAVDQADPDSSPGNNVANEDDQDSAQFSAQQIDLALTKTSSADRPAIGESFVYTLTTTNTGPDAATGVTVSDPLPDGVTFVSSSPAGAYNPASGLWTIGTIASGNSATLDIVVTAETPGIKTNTAQVASADQTDIDSTPGNSVAAEDDQAAVTTTPASADLSLTKTVDDANPNVGQQVTFNISVTNGGPDAASNIDVRDTLPSGMSLVNATPSTGNFNNGTGIWTIPILAANSSATLVIQASVDAVGDKVNTAEILTSSQFDPDSTPGNNDPSEDDQDSANLSPQLVDLALSKSIDNANPNIGDQIAYTLGLTNDGPSTATGVQVTDLLPTGLTFVSAVPTVGTYNASNGIWEIGTVTAGATPTLVINATVDNSRGSTNEAEITAADQPDGDSTPGNNLAGEDDQASADFVTQVADLSLTKTIDNTNPGRNDPVNFLLTLTNDGPNTATEVVVTDLIPAGLRFVSANPSIGTYNPTNGFWNVASLPVGAAATLQIATALTGATSTTNVAEITSARQFDIDSTPGNGVAGEDDISDASIDPQVVDIAVTGTVDNAEPLEGERIQLVFNATNAGPDAATNVNLRTLLPAGLTLISSQPQTGSYNSSTGEWTVGTLAAGASTTLTINAQVDSRGIRRVPIEVISTDQFDFDSTPANDVEAEDDQTEVLVRAPRLLQKRLFFSR</sequence>
<organism evidence="7 8">
    <name type="scientific">Stieleria marina</name>
    <dbReference type="NCBI Taxonomy" id="1930275"/>
    <lineage>
        <taxon>Bacteria</taxon>
        <taxon>Pseudomonadati</taxon>
        <taxon>Planctomycetota</taxon>
        <taxon>Planctomycetia</taxon>
        <taxon>Pirellulales</taxon>
        <taxon>Pirellulaceae</taxon>
        <taxon>Stieleria</taxon>
    </lineage>
</organism>
<feature type="domain" description="DUF11" evidence="5">
    <location>
        <begin position="1104"/>
        <end position="1210"/>
    </location>
</feature>
<dbReference type="InterPro" id="IPR013783">
    <property type="entry name" value="Ig-like_fold"/>
</dbReference>
<evidence type="ECO:0000256" key="1">
    <source>
        <dbReference type="ARBA" id="ARBA00004613"/>
    </source>
</evidence>
<feature type="domain" description="DUF11" evidence="5">
    <location>
        <begin position="1359"/>
        <end position="1470"/>
    </location>
</feature>
<feature type="region of interest" description="Disordered" evidence="4">
    <location>
        <begin position="1443"/>
        <end position="1474"/>
    </location>
</feature>
<evidence type="ECO:0000313" key="7">
    <source>
        <dbReference type="EMBL" id="QDT08378.1"/>
    </source>
</evidence>
<evidence type="ECO:0000259" key="6">
    <source>
        <dbReference type="Pfam" id="PF17210"/>
    </source>
</evidence>
<protein>
    <submittedName>
        <fullName evidence="7">Large cysteine-rich periplasmic protein omcB</fullName>
    </submittedName>
</protein>
<feature type="domain" description="DUF11" evidence="5">
    <location>
        <begin position="595"/>
        <end position="703"/>
    </location>
</feature>
<reference evidence="7 8" key="1">
    <citation type="submission" date="2019-02" db="EMBL/GenBank/DDBJ databases">
        <title>Deep-cultivation of Planctomycetes and their phenomic and genomic characterization uncovers novel biology.</title>
        <authorList>
            <person name="Wiegand S."/>
            <person name="Jogler M."/>
            <person name="Boedeker C."/>
            <person name="Pinto D."/>
            <person name="Vollmers J."/>
            <person name="Rivas-Marin E."/>
            <person name="Kohn T."/>
            <person name="Peeters S.H."/>
            <person name="Heuer A."/>
            <person name="Rast P."/>
            <person name="Oberbeckmann S."/>
            <person name="Bunk B."/>
            <person name="Jeske O."/>
            <person name="Meyerdierks A."/>
            <person name="Storesund J.E."/>
            <person name="Kallscheuer N."/>
            <person name="Luecker S."/>
            <person name="Lage O.M."/>
            <person name="Pohl T."/>
            <person name="Merkel B.J."/>
            <person name="Hornburger P."/>
            <person name="Mueller R.-W."/>
            <person name="Bruemmer F."/>
            <person name="Labrenz M."/>
            <person name="Spormann A.M."/>
            <person name="Op den Camp H."/>
            <person name="Overmann J."/>
            <person name="Amann R."/>
            <person name="Jetten M.S.M."/>
            <person name="Mascher T."/>
            <person name="Medema M.H."/>
            <person name="Devos D.P."/>
            <person name="Kaster A.-K."/>
            <person name="Ovreas L."/>
            <person name="Rohde M."/>
            <person name="Galperin M.Y."/>
            <person name="Jogler C."/>
        </authorList>
    </citation>
    <scope>NUCLEOTIDE SEQUENCE [LARGE SCALE GENOMIC DNA]</scope>
    <source>
        <strain evidence="7 8">K23_9</strain>
    </source>
</reference>
<accession>A0A517NMM3</accession>
<dbReference type="InterPro" id="IPR047589">
    <property type="entry name" value="DUF11_rpt"/>
</dbReference>
<evidence type="ECO:0000256" key="2">
    <source>
        <dbReference type="ARBA" id="ARBA00022525"/>
    </source>
</evidence>
<dbReference type="InterPro" id="IPR001434">
    <property type="entry name" value="OmcB-like_DUF11"/>
</dbReference>
<feature type="compositionally biased region" description="Polar residues" evidence="4">
    <location>
        <begin position="1327"/>
        <end position="1342"/>
    </location>
</feature>
<dbReference type="PANTHER" id="PTHR34819">
    <property type="entry name" value="LARGE CYSTEINE-RICH PERIPLASMIC PROTEIN OMCB"/>
    <property type="match status" value="1"/>
</dbReference>
<keyword evidence="8" id="KW-1185">Reference proteome</keyword>
<evidence type="ECO:0000256" key="4">
    <source>
        <dbReference type="SAM" id="MobiDB-lite"/>
    </source>
</evidence>
<dbReference type="Proteomes" id="UP000319817">
    <property type="component" value="Chromosome"/>
</dbReference>
<feature type="domain" description="SD-repeat containing protein B" evidence="6">
    <location>
        <begin position="20"/>
        <end position="91"/>
    </location>
</feature>
<dbReference type="EMBL" id="CP036526">
    <property type="protein sequence ID" value="QDT08378.1"/>
    <property type="molecule type" value="Genomic_DNA"/>
</dbReference>
<name>A0A517NMM3_9BACT</name>
<keyword evidence="2" id="KW-0964">Secreted</keyword>
<dbReference type="InterPro" id="IPR033764">
    <property type="entry name" value="Sdr_B"/>
</dbReference>
<keyword evidence="3" id="KW-0732">Signal</keyword>
<feature type="region of interest" description="Disordered" evidence="4">
    <location>
        <begin position="684"/>
        <end position="713"/>
    </location>
</feature>
<feature type="domain" description="DUF11" evidence="5">
    <location>
        <begin position="1231"/>
        <end position="1342"/>
    </location>
</feature>
<feature type="region of interest" description="Disordered" evidence="4">
    <location>
        <begin position="429"/>
        <end position="459"/>
    </location>
</feature>
<dbReference type="SUPFAM" id="SSF117074">
    <property type="entry name" value="Hypothetical protein PA1324"/>
    <property type="match status" value="1"/>
</dbReference>
<feature type="domain" description="DUF11" evidence="5">
    <location>
        <begin position="723"/>
        <end position="830"/>
    </location>
</feature>
<feature type="domain" description="DUF11" evidence="5">
    <location>
        <begin position="466"/>
        <end position="578"/>
    </location>
</feature>
<gene>
    <name evidence="7" type="primary">omcB_1</name>
    <name evidence="7" type="ORF">K239x_03160</name>
</gene>
<evidence type="ECO:0000256" key="3">
    <source>
        <dbReference type="ARBA" id="ARBA00022729"/>
    </source>
</evidence>
<feature type="domain" description="DUF11" evidence="5">
    <location>
        <begin position="848"/>
        <end position="961"/>
    </location>
</feature>
<feature type="region of interest" description="Disordered" evidence="4">
    <location>
        <begin position="1195"/>
        <end position="1214"/>
    </location>
</feature>